<reference evidence="1 2" key="1">
    <citation type="journal article" date="2018" name="New Phytol.">
        <title>Comparative genomics and transcriptomics depict ericoid mycorrhizal fungi as versatile saprotrophs and plant mutualists.</title>
        <authorList>
            <person name="Martino E."/>
            <person name="Morin E."/>
            <person name="Grelet G.A."/>
            <person name="Kuo A."/>
            <person name="Kohler A."/>
            <person name="Daghino S."/>
            <person name="Barry K.W."/>
            <person name="Cichocki N."/>
            <person name="Clum A."/>
            <person name="Dockter R.B."/>
            <person name="Hainaut M."/>
            <person name="Kuo R.C."/>
            <person name="LaButti K."/>
            <person name="Lindahl B.D."/>
            <person name="Lindquist E.A."/>
            <person name="Lipzen A."/>
            <person name="Khouja H.R."/>
            <person name="Magnuson J."/>
            <person name="Murat C."/>
            <person name="Ohm R.A."/>
            <person name="Singer S.W."/>
            <person name="Spatafora J.W."/>
            <person name="Wang M."/>
            <person name="Veneault-Fourrey C."/>
            <person name="Henrissat B."/>
            <person name="Grigoriev I.V."/>
            <person name="Martin F.M."/>
            <person name="Perotto S."/>
        </authorList>
    </citation>
    <scope>NUCLEOTIDE SEQUENCE [LARGE SCALE GENOMIC DNA]</scope>
    <source>
        <strain evidence="1 2">ATCC 22711</strain>
    </source>
</reference>
<proteinExistence type="predicted"/>
<organism evidence="1 2">
    <name type="scientific">Amorphotheca resinae ATCC 22711</name>
    <dbReference type="NCBI Taxonomy" id="857342"/>
    <lineage>
        <taxon>Eukaryota</taxon>
        <taxon>Fungi</taxon>
        <taxon>Dikarya</taxon>
        <taxon>Ascomycota</taxon>
        <taxon>Pezizomycotina</taxon>
        <taxon>Leotiomycetes</taxon>
        <taxon>Helotiales</taxon>
        <taxon>Amorphothecaceae</taxon>
        <taxon>Amorphotheca</taxon>
    </lineage>
</organism>
<evidence type="ECO:0000313" key="2">
    <source>
        <dbReference type="Proteomes" id="UP000241818"/>
    </source>
</evidence>
<dbReference type="Proteomes" id="UP000241818">
    <property type="component" value="Unassembled WGS sequence"/>
</dbReference>
<dbReference type="EMBL" id="KZ679012">
    <property type="protein sequence ID" value="PSS16648.1"/>
    <property type="molecule type" value="Genomic_DNA"/>
</dbReference>
<gene>
    <name evidence="1" type="ORF">M430DRAFT_19626</name>
</gene>
<dbReference type="InParanoid" id="A0A2T3AZR4"/>
<accession>A0A2T3AZR4</accession>
<dbReference type="RefSeq" id="XP_024720156.1">
    <property type="nucleotide sequence ID" value="XM_024864113.1"/>
</dbReference>
<keyword evidence="2" id="KW-1185">Reference proteome</keyword>
<dbReference type="GeneID" id="36572194"/>
<evidence type="ECO:0000313" key="1">
    <source>
        <dbReference type="EMBL" id="PSS16648.1"/>
    </source>
</evidence>
<protein>
    <submittedName>
        <fullName evidence="1">Uncharacterized protein</fullName>
    </submittedName>
</protein>
<sequence>MRFLESDETAKFCLPMNSNFSSITGLLEGTGNVKYPEHLQNPLNDPDLYEWRREYIWDMNDIEIS</sequence>
<name>A0A2T3AZR4_AMORE</name>
<dbReference type="AlphaFoldDB" id="A0A2T3AZR4"/>